<keyword evidence="3" id="KW-1185">Reference proteome</keyword>
<reference evidence="2" key="1">
    <citation type="submission" date="2020-10" db="EMBL/GenBank/DDBJ databases">
        <title>Taxonomic study of unclassified bacteria belonging to the class Ktedonobacteria.</title>
        <authorList>
            <person name="Yabe S."/>
            <person name="Wang C.M."/>
            <person name="Zheng Y."/>
            <person name="Sakai Y."/>
            <person name="Cavaletti L."/>
            <person name="Monciardini P."/>
            <person name="Donadio S."/>
        </authorList>
    </citation>
    <scope>NUCLEOTIDE SEQUENCE</scope>
    <source>
        <strain evidence="2">ID150040</strain>
    </source>
</reference>
<keyword evidence="1" id="KW-0812">Transmembrane</keyword>
<name>A0A8J3N6D0_9CHLR</name>
<dbReference type="AlphaFoldDB" id="A0A8J3N6D0"/>
<dbReference type="Proteomes" id="UP000597444">
    <property type="component" value="Unassembled WGS sequence"/>
</dbReference>
<protein>
    <submittedName>
        <fullName evidence="2">Uncharacterized protein</fullName>
    </submittedName>
</protein>
<evidence type="ECO:0000313" key="2">
    <source>
        <dbReference type="EMBL" id="GHP00075.1"/>
    </source>
</evidence>
<evidence type="ECO:0000313" key="3">
    <source>
        <dbReference type="Proteomes" id="UP000597444"/>
    </source>
</evidence>
<dbReference type="EMBL" id="BNJK01000002">
    <property type="protein sequence ID" value="GHP00075.1"/>
    <property type="molecule type" value="Genomic_DNA"/>
</dbReference>
<evidence type="ECO:0000256" key="1">
    <source>
        <dbReference type="SAM" id="Phobius"/>
    </source>
</evidence>
<feature type="transmembrane region" description="Helical" evidence="1">
    <location>
        <begin position="151"/>
        <end position="170"/>
    </location>
</feature>
<sequence length="190" mass="20076">MRKATQVFLLLFAIGALFATGVAFYRIVLAATIHGAPVRFVDTKAGVYPLKVAFYADPINAGDVIPFAIASTSAQGKLHYTVTATPGSGVLGSLTQSDINDQQSTPYGTPGSITFVTRGDWTMHIAVTGPSGQGQADIPIVAASPSVIPAWLAWNIGLLPLYGLLIFWGAQIVRKRNAQMTTPGAVTFLR</sequence>
<keyword evidence="1" id="KW-0472">Membrane</keyword>
<comment type="caution">
    <text evidence="2">The sequence shown here is derived from an EMBL/GenBank/DDBJ whole genome shotgun (WGS) entry which is preliminary data.</text>
</comment>
<proteinExistence type="predicted"/>
<keyword evidence="1" id="KW-1133">Transmembrane helix</keyword>
<accession>A0A8J3N6D0</accession>
<organism evidence="2 3">
    <name type="scientific">Reticulibacter mediterranei</name>
    <dbReference type="NCBI Taxonomy" id="2778369"/>
    <lineage>
        <taxon>Bacteria</taxon>
        <taxon>Bacillati</taxon>
        <taxon>Chloroflexota</taxon>
        <taxon>Ktedonobacteria</taxon>
        <taxon>Ktedonobacterales</taxon>
        <taxon>Reticulibacteraceae</taxon>
        <taxon>Reticulibacter</taxon>
    </lineage>
</organism>
<gene>
    <name evidence="2" type="ORF">KSF_101220</name>
</gene>
<dbReference type="RefSeq" id="WP_220210670.1">
    <property type="nucleotide sequence ID" value="NZ_BNJK01000002.1"/>
</dbReference>